<dbReference type="PANTHER" id="PTHR46134">
    <property type="entry name" value="DRONGO, ISOFORM F"/>
    <property type="match status" value="1"/>
</dbReference>
<dbReference type="InterPro" id="IPR037278">
    <property type="entry name" value="ARFGAP/RecO"/>
</dbReference>
<dbReference type="PANTHER" id="PTHR46134:SF6">
    <property type="entry name" value="ARF-GAP DOMAIN AND FG REPEAT-CONTAINING PROTEIN 1 ISOFORM X1"/>
    <property type="match status" value="1"/>
</dbReference>
<evidence type="ECO:0000256" key="2">
    <source>
        <dbReference type="ARBA" id="ARBA00022737"/>
    </source>
</evidence>
<name>A0ABD0QT22_CIRMR</name>
<dbReference type="InterPro" id="IPR052248">
    <property type="entry name" value="Arf-GAP_FG-repeat_protein"/>
</dbReference>
<dbReference type="EMBL" id="JAMKFB020000007">
    <property type="protein sequence ID" value="KAL0189354.1"/>
    <property type="molecule type" value="Genomic_DNA"/>
</dbReference>
<keyword evidence="3" id="KW-0863">Zinc-finger</keyword>
<reference evidence="6 7" key="1">
    <citation type="submission" date="2024-05" db="EMBL/GenBank/DDBJ databases">
        <title>Genome sequencing and assembly of Indian major carp, Cirrhinus mrigala (Hamilton, 1822).</title>
        <authorList>
            <person name="Mohindra V."/>
            <person name="Chowdhury L.M."/>
            <person name="Lal K."/>
            <person name="Jena J.K."/>
        </authorList>
    </citation>
    <scope>NUCLEOTIDE SEQUENCE [LARGE SCALE GENOMIC DNA]</scope>
    <source>
        <strain evidence="6">CM1030</strain>
        <tissue evidence="6">Blood</tissue>
    </source>
</reference>
<dbReference type="InterPro" id="IPR001164">
    <property type="entry name" value="ArfGAP_dom"/>
</dbReference>
<protein>
    <recommendedName>
        <fullName evidence="5">Arf-GAP domain-containing protein</fullName>
    </recommendedName>
</protein>
<evidence type="ECO:0000256" key="1">
    <source>
        <dbReference type="ARBA" id="ARBA00022723"/>
    </source>
</evidence>
<comment type="caution">
    <text evidence="6">The sequence shown here is derived from an EMBL/GenBank/DDBJ whole genome shotgun (WGS) entry which is preliminary data.</text>
</comment>
<dbReference type="AlphaFoldDB" id="A0ABD0QT22"/>
<organism evidence="6 7">
    <name type="scientific">Cirrhinus mrigala</name>
    <name type="common">Mrigala</name>
    <dbReference type="NCBI Taxonomy" id="683832"/>
    <lineage>
        <taxon>Eukaryota</taxon>
        <taxon>Metazoa</taxon>
        <taxon>Chordata</taxon>
        <taxon>Craniata</taxon>
        <taxon>Vertebrata</taxon>
        <taxon>Euteleostomi</taxon>
        <taxon>Actinopterygii</taxon>
        <taxon>Neopterygii</taxon>
        <taxon>Teleostei</taxon>
        <taxon>Ostariophysi</taxon>
        <taxon>Cypriniformes</taxon>
        <taxon>Cyprinidae</taxon>
        <taxon>Labeoninae</taxon>
        <taxon>Labeonini</taxon>
        <taxon>Cirrhinus</taxon>
    </lineage>
</organism>
<dbReference type="Proteomes" id="UP001529510">
    <property type="component" value="Unassembled WGS sequence"/>
</dbReference>
<dbReference type="Pfam" id="PF01412">
    <property type="entry name" value="ArfGap"/>
    <property type="match status" value="1"/>
</dbReference>
<evidence type="ECO:0000313" key="6">
    <source>
        <dbReference type="EMBL" id="KAL0189354.1"/>
    </source>
</evidence>
<gene>
    <name evidence="6" type="ORF">M9458_016453</name>
</gene>
<accession>A0ABD0QT22</accession>
<keyword evidence="2" id="KW-0677">Repeat</keyword>
<dbReference type="GO" id="GO:0008270">
    <property type="term" value="F:zinc ion binding"/>
    <property type="evidence" value="ECO:0007669"/>
    <property type="project" value="UniProtKB-KW"/>
</dbReference>
<evidence type="ECO:0000256" key="4">
    <source>
        <dbReference type="ARBA" id="ARBA00022833"/>
    </source>
</evidence>
<proteinExistence type="predicted"/>
<dbReference type="InterPro" id="IPR038508">
    <property type="entry name" value="ArfGAP_dom_sf"/>
</dbReference>
<evidence type="ECO:0000313" key="7">
    <source>
        <dbReference type="Proteomes" id="UP001529510"/>
    </source>
</evidence>
<evidence type="ECO:0000256" key="3">
    <source>
        <dbReference type="ARBA" id="ARBA00022771"/>
    </source>
</evidence>
<sequence>MSNRKHRDNQEICARKVRELAQTGVNKHCFECNQPGVTYIDITVGCFVCTSCSGML</sequence>
<feature type="non-terminal residue" evidence="6">
    <location>
        <position position="56"/>
    </location>
</feature>
<feature type="domain" description="Arf-GAP" evidence="5">
    <location>
        <begin position="15"/>
        <end position="55"/>
    </location>
</feature>
<evidence type="ECO:0000259" key="5">
    <source>
        <dbReference type="Pfam" id="PF01412"/>
    </source>
</evidence>
<dbReference type="SUPFAM" id="SSF57863">
    <property type="entry name" value="ArfGap/RecO-like zinc finger"/>
    <property type="match status" value="1"/>
</dbReference>
<dbReference type="Gene3D" id="1.10.220.150">
    <property type="entry name" value="Arf GTPase activating protein"/>
    <property type="match status" value="1"/>
</dbReference>
<keyword evidence="1" id="KW-0479">Metal-binding</keyword>
<keyword evidence="4" id="KW-0862">Zinc</keyword>
<keyword evidence="7" id="KW-1185">Reference proteome</keyword>